<evidence type="ECO:0000313" key="4">
    <source>
        <dbReference type="Proteomes" id="UP000318307"/>
    </source>
</evidence>
<dbReference type="PANTHER" id="PTHR43283">
    <property type="entry name" value="BETA-LACTAMASE-RELATED"/>
    <property type="match status" value="1"/>
</dbReference>
<keyword evidence="4" id="KW-1185">Reference proteome</keyword>
<dbReference type="Pfam" id="PF00144">
    <property type="entry name" value="Beta-lactamase"/>
    <property type="match status" value="1"/>
</dbReference>
<keyword evidence="1" id="KW-0378">Hydrolase</keyword>
<dbReference type="Proteomes" id="UP000318307">
    <property type="component" value="Unassembled WGS sequence"/>
</dbReference>
<dbReference type="EMBL" id="VLLC01000022">
    <property type="protein sequence ID" value="TWI68212.1"/>
    <property type="molecule type" value="Genomic_DNA"/>
</dbReference>
<dbReference type="PANTHER" id="PTHR43283:SF11">
    <property type="entry name" value="BETA-LACTAMASE-RELATED DOMAIN-CONTAINING PROTEIN"/>
    <property type="match status" value="1"/>
</dbReference>
<reference evidence="3 4" key="1">
    <citation type="submission" date="2019-07" db="EMBL/GenBank/DDBJ databases">
        <title>Genome sequencing of 100 strains of the haloalkaliphilic chemolithoautotrophic sulfur-oxidizing bacterium Thioalkalivibrio.</title>
        <authorList>
            <person name="Muyzer G."/>
        </authorList>
    </citation>
    <scope>NUCLEOTIDE SEQUENCE [LARGE SCALE GENOMIC DNA]</scope>
    <source>
        <strain evidence="3 4">ASO4-4</strain>
    </source>
</reference>
<name>A0A562RGI6_9BACT</name>
<evidence type="ECO:0000256" key="1">
    <source>
        <dbReference type="ARBA" id="ARBA00022801"/>
    </source>
</evidence>
<dbReference type="InterPro" id="IPR001466">
    <property type="entry name" value="Beta-lactam-related"/>
</dbReference>
<dbReference type="RefSeq" id="WP_144685698.1">
    <property type="nucleotide sequence ID" value="NZ_VLLC01000022.1"/>
</dbReference>
<accession>A0A562RGI6</accession>
<sequence length="354" mass="38560">MVFLDHLLQEGVDQRVFSAVSAWVGVDGHCVYAGNAGCLDPATGVPVTGASVFDLASLTKVLGTTPVLMHLVAEGRISPEDRLCSYLPEWRGDKAREGIRIHHLLQHTSGLPAHRPFYQELEAVPESLRREERLRLIRNIPLECCPGQRTLYSDLGFMLLKEVVENVTGEAFGGRVMAALPPGAEKKIFFPVPGGGAGVDCACTGESPVRKRRLTGEVHDENAAFIGGVDGQAGLFGTASGVGEVGQALVEAWHGMSLWLPASVLHRFIFWPEDGKRPLGFDRPSGTVSSCGSLFSKSTAGHLGFTGTSLWMDMKKKIVVVLLSNRVYYGDLNWKIRSFRPRFHDCVMQTFGQA</sequence>
<proteinExistence type="predicted"/>
<dbReference type="Gene3D" id="3.40.710.10">
    <property type="entry name" value="DD-peptidase/beta-lactamase superfamily"/>
    <property type="match status" value="1"/>
</dbReference>
<dbReference type="InterPro" id="IPR012338">
    <property type="entry name" value="Beta-lactam/transpept-like"/>
</dbReference>
<organism evidence="3 4">
    <name type="scientific">Desulfobotulus alkaliphilus</name>
    <dbReference type="NCBI Taxonomy" id="622671"/>
    <lineage>
        <taxon>Bacteria</taxon>
        <taxon>Pseudomonadati</taxon>
        <taxon>Thermodesulfobacteriota</taxon>
        <taxon>Desulfobacteria</taxon>
        <taxon>Desulfobacterales</taxon>
        <taxon>Desulfobacteraceae</taxon>
        <taxon>Desulfobotulus</taxon>
    </lineage>
</organism>
<evidence type="ECO:0000259" key="2">
    <source>
        <dbReference type="Pfam" id="PF00144"/>
    </source>
</evidence>
<evidence type="ECO:0000313" key="3">
    <source>
        <dbReference type="EMBL" id="TWI68212.1"/>
    </source>
</evidence>
<protein>
    <submittedName>
        <fullName evidence="3">CubicO group peptidase (Beta-lactamase class C family)</fullName>
    </submittedName>
</protein>
<dbReference type="AlphaFoldDB" id="A0A562RGI6"/>
<feature type="domain" description="Beta-lactamase-related" evidence="2">
    <location>
        <begin position="4"/>
        <end position="329"/>
    </location>
</feature>
<dbReference type="InterPro" id="IPR050789">
    <property type="entry name" value="Diverse_Enzym_Activities"/>
</dbReference>
<dbReference type="SUPFAM" id="SSF56601">
    <property type="entry name" value="beta-lactamase/transpeptidase-like"/>
    <property type="match status" value="1"/>
</dbReference>
<dbReference type="GO" id="GO:0016787">
    <property type="term" value="F:hydrolase activity"/>
    <property type="evidence" value="ECO:0007669"/>
    <property type="project" value="UniProtKB-KW"/>
</dbReference>
<dbReference type="OrthoDB" id="9809635at2"/>
<gene>
    <name evidence="3" type="ORF">LZ24_02587</name>
</gene>
<comment type="caution">
    <text evidence="3">The sequence shown here is derived from an EMBL/GenBank/DDBJ whole genome shotgun (WGS) entry which is preliminary data.</text>
</comment>